<name>A0A1H1WSZ1_9BRAD</name>
<evidence type="ECO:0000313" key="3">
    <source>
        <dbReference type="Proteomes" id="UP000243904"/>
    </source>
</evidence>
<dbReference type="GO" id="GO:0016757">
    <property type="term" value="F:glycosyltransferase activity"/>
    <property type="evidence" value="ECO:0007669"/>
    <property type="project" value="InterPro"/>
</dbReference>
<dbReference type="PANTHER" id="PTHR12526:SF631">
    <property type="entry name" value="BLL6306 PROTEIN"/>
    <property type="match status" value="1"/>
</dbReference>
<dbReference type="Gene3D" id="3.40.50.2000">
    <property type="entry name" value="Glycogen Phosphorylase B"/>
    <property type="match status" value="2"/>
</dbReference>
<dbReference type="CDD" id="cd03801">
    <property type="entry name" value="GT4_PimA-like"/>
    <property type="match status" value="1"/>
</dbReference>
<dbReference type="SUPFAM" id="SSF53756">
    <property type="entry name" value="UDP-Glycosyltransferase/glycogen phosphorylase"/>
    <property type="match status" value="1"/>
</dbReference>
<dbReference type="AlphaFoldDB" id="A0A1H1WSZ1"/>
<gene>
    <name evidence="2" type="ORF">SAMN05444158_3997</name>
</gene>
<dbReference type="Pfam" id="PF00534">
    <property type="entry name" value="Glycos_transf_1"/>
    <property type="match status" value="1"/>
</dbReference>
<protein>
    <submittedName>
        <fullName evidence="2">Glycosyltransferase involved in cell wall bisynthesis</fullName>
    </submittedName>
</protein>
<sequence length="399" mass="43970">MDCASDFVRRADVDTHSPPAQTVFIVVSGGLEHGGGIGRQMGYFLQARQDTEQRLRYRVIDSRGPWYLGASPPHIIGSIAYFGRAILILSRACFSSPCVAHVNIAGRGSTIRKLILLTIGRAFGLRYVLHVHDYNYAEYYRGQRKFLQKLITTMFRRAETVVVLGRRDLELVSQTLQLSKDRMVVLHNAVPDPGPSPDRRPIPGKPCQLLFLGYLSARKGVAELLKALASPAVKHLRWQATLAGDGPIDEYRALAKDLGILDSLSFPGWVDERRVSELCTGADVLVLPSYAEGLAMSVLEGLSHGLAVITTPVGAHLEVIEPEVSGILVPPGDIAALGDALVRVIEDESLRTRLSRGARARFLEKFDARRYVARLEQLHADLFAPQHDHPKPVEKGLIP</sequence>
<accession>A0A1H1WSZ1</accession>
<proteinExistence type="predicted"/>
<feature type="domain" description="Glycosyl transferase family 1" evidence="1">
    <location>
        <begin position="200"/>
        <end position="360"/>
    </location>
</feature>
<keyword evidence="2" id="KW-0808">Transferase</keyword>
<dbReference type="InterPro" id="IPR001296">
    <property type="entry name" value="Glyco_trans_1"/>
</dbReference>
<reference evidence="3" key="1">
    <citation type="submission" date="2016-10" db="EMBL/GenBank/DDBJ databases">
        <authorList>
            <person name="Varghese N."/>
            <person name="Submissions S."/>
        </authorList>
    </citation>
    <scope>NUCLEOTIDE SEQUENCE [LARGE SCALE GENOMIC DNA]</scope>
    <source>
        <strain evidence="3">GAS369</strain>
    </source>
</reference>
<dbReference type="PANTHER" id="PTHR12526">
    <property type="entry name" value="GLYCOSYLTRANSFERASE"/>
    <property type="match status" value="1"/>
</dbReference>
<dbReference type="Proteomes" id="UP000243904">
    <property type="component" value="Chromosome I"/>
</dbReference>
<keyword evidence="3" id="KW-1185">Reference proteome</keyword>
<organism evidence="2 3">
    <name type="scientific">Bradyrhizobium canariense</name>
    <dbReference type="NCBI Taxonomy" id="255045"/>
    <lineage>
        <taxon>Bacteria</taxon>
        <taxon>Pseudomonadati</taxon>
        <taxon>Pseudomonadota</taxon>
        <taxon>Alphaproteobacteria</taxon>
        <taxon>Hyphomicrobiales</taxon>
        <taxon>Nitrobacteraceae</taxon>
        <taxon>Bradyrhizobium</taxon>
    </lineage>
</organism>
<evidence type="ECO:0000259" key="1">
    <source>
        <dbReference type="Pfam" id="PF00534"/>
    </source>
</evidence>
<dbReference type="EMBL" id="LT629750">
    <property type="protein sequence ID" value="SDT00194.1"/>
    <property type="molecule type" value="Genomic_DNA"/>
</dbReference>
<evidence type="ECO:0000313" key="2">
    <source>
        <dbReference type="EMBL" id="SDT00194.1"/>
    </source>
</evidence>